<proteinExistence type="predicted"/>
<protein>
    <submittedName>
        <fullName evidence="1">Uncharacterized protein</fullName>
    </submittedName>
</protein>
<sequence>MSDVEVKLSENIYFRMQKREDMARFWTYCQYCSHRVMAGRILKIAKLFRLLAGEFFKVRGTQNPVYLSTYDQNKFI</sequence>
<dbReference type="Proteomes" id="UP000229434">
    <property type="component" value="Unassembled WGS sequence"/>
</dbReference>
<comment type="caution">
    <text evidence="1">The sequence shown here is derived from an EMBL/GenBank/DDBJ whole genome shotgun (WGS) entry which is preliminary data.</text>
</comment>
<gene>
    <name evidence="1" type="ORF">BHC49_04235</name>
</gene>
<evidence type="ECO:0000313" key="1">
    <source>
        <dbReference type="EMBL" id="PIT56621.1"/>
    </source>
</evidence>
<dbReference type="AlphaFoldDB" id="A0A2N9XZB3"/>
<evidence type="ECO:0000313" key="2">
    <source>
        <dbReference type="Proteomes" id="UP000229434"/>
    </source>
</evidence>
<name>A0A2N9XZB3_9NEIS</name>
<dbReference type="EMBL" id="MEIS01000088">
    <property type="protein sequence ID" value="PIT56621.1"/>
    <property type="molecule type" value="Genomic_DNA"/>
</dbReference>
<reference evidence="1 2" key="1">
    <citation type="journal article" date="2017" name="MBio">
        <title>Type VI secretion-mediated competition in the bee gut microbiome.</title>
        <authorList>
            <person name="Steele M.I."/>
            <person name="Kwong W.K."/>
            <person name="Powell J.E."/>
            <person name="Whiteley M."/>
            <person name="Moran N.A."/>
        </authorList>
    </citation>
    <scope>NUCLEOTIDE SEQUENCE [LARGE SCALE GENOMIC DNA]</scope>
    <source>
        <strain evidence="1 2">Nev3CBA3</strain>
    </source>
</reference>
<accession>A0A2N9XZB3</accession>
<organism evidence="1 2">
    <name type="scientific">Snodgrassella alvi</name>
    <dbReference type="NCBI Taxonomy" id="1196083"/>
    <lineage>
        <taxon>Bacteria</taxon>
        <taxon>Pseudomonadati</taxon>
        <taxon>Pseudomonadota</taxon>
        <taxon>Betaproteobacteria</taxon>
        <taxon>Neisseriales</taxon>
        <taxon>Neisseriaceae</taxon>
        <taxon>Snodgrassella</taxon>
    </lineage>
</organism>